<evidence type="ECO:0000313" key="1">
    <source>
        <dbReference type="EMBL" id="KAG2236749.1"/>
    </source>
</evidence>
<evidence type="ECO:0000313" key="2">
    <source>
        <dbReference type="Proteomes" id="UP000613177"/>
    </source>
</evidence>
<dbReference type="AlphaFoldDB" id="A0A8H7SWC4"/>
<dbReference type="EMBL" id="JAEPRE010000013">
    <property type="protein sequence ID" value="KAG2236749.1"/>
    <property type="molecule type" value="Genomic_DNA"/>
</dbReference>
<proteinExistence type="predicted"/>
<keyword evidence="2" id="KW-1185">Reference proteome</keyword>
<protein>
    <submittedName>
        <fullName evidence="1">Uncharacterized protein</fullName>
    </submittedName>
</protein>
<name>A0A8H7SWC4_9FUNG</name>
<accession>A0A8H7SWC4</accession>
<gene>
    <name evidence="1" type="ORF">INT48_006933</name>
</gene>
<reference evidence="1" key="1">
    <citation type="submission" date="2021-01" db="EMBL/GenBank/DDBJ databases">
        <title>Metabolic potential, ecology and presence of endohyphal bacteria is reflected in genomic diversity of Mucoromycotina.</title>
        <authorList>
            <person name="Muszewska A."/>
            <person name="Okrasinska A."/>
            <person name="Steczkiewicz K."/>
            <person name="Drgas O."/>
            <person name="Orlowska M."/>
            <person name="Perlinska-Lenart U."/>
            <person name="Aleksandrzak-Piekarczyk T."/>
            <person name="Szatraj K."/>
            <person name="Zielenkiewicz U."/>
            <person name="Pilsyk S."/>
            <person name="Malc E."/>
            <person name="Mieczkowski P."/>
            <person name="Kruszewska J.S."/>
            <person name="Biernat P."/>
            <person name="Pawlowska J."/>
        </authorList>
    </citation>
    <scope>NUCLEOTIDE SEQUENCE</scope>
    <source>
        <strain evidence="1">WA0000018081</strain>
    </source>
</reference>
<dbReference type="Proteomes" id="UP000613177">
    <property type="component" value="Unassembled WGS sequence"/>
</dbReference>
<comment type="caution">
    <text evidence="1">The sequence shown here is derived from an EMBL/GenBank/DDBJ whole genome shotgun (WGS) entry which is preliminary data.</text>
</comment>
<sequence length="138" mass="16339">MTTYEDDQDFDPIREYCEKQEEVIVVVKKQIKVYHKYSNVLFVYCNREDKDWKTNLVNRAKPQLDANHKLHLLNFYGDYTQTRVVDSMDSLTQKFSDLNLTRAVSHIVLGAVSAKFVFSMYLRNLTEEHSKRIKINLV</sequence>
<organism evidence="1 2">
    <name type="scientific">Thamnidium elegans</name>
    <dbReference type="NCBI Taxonomy" id="101142"/>
    <lineage>
        <taxon>Eukaryota</taxon>
        <taxon>Fungi</taxon>
        <taxon>Fungi incertae sedis</taxon>
        <taxon>Mucoromycota</taxon>
        <taxon>Mucoromycotina</taxon>
        <taxon>Mucoromycetes</taxon>
        <taxon>Mucorales</taxon>
        <taxon>Mucorineae</taxon>
        <taxon>Mucoraceae</taxon>
        <taxon>Thamnidium</taxon>
    </lineage>
</organism>